<dbReference type="GO" id="GO:0005525">
    <property type="term" value="F:GTP binding"/>
    <property type="evidence" value="ECO:0007669"/>
    <property type="project" value="UniProtKB-KW"/>
</dbReference>
<dbReference type="HOGENOM" id="CLU_076569_2_0_2"/>
<dbReference type="EMBL" id="CP003167">
    <property type="protein sequence ID" value="AGB01593.1"/>
    <property type="molecule type" value="Genomic_DNA"/>
</dbReference>
<dbReference type="PANTHER" id="PTHR40392:SF1">
    <property type="entry name" value="2-PHOSPHO-L-LACTATE GUANYLYLTRANSFERASE"/>
    <property type="match status" value="1"/>
</dbReference>
<dbReference type="Gene3D" id="3.90.550.10">
    <property type="entry name" value="Spore Coat Polysaccharide Biosynthesis Protein SpsA, Chain A"/>
    <property type="match status" value="1"/>
</dbReference>
<dbReference type="InParanoid" id="L0HE48"/>
<dbReference type="UniPathway" id="UPA00071"/>
<dbReference type="Pfam" id="PF01983">
    <property type="entry name" value="CofC"/>
    <property type="match status" value="1"/>
</dbReference>
<keyword evidence="4 5" id="KW-0342">GTP-binding</keyword>
<evidence type="ECO:0000313" key="6">
    <source>
        <dbReference type="EMBL" id="AGB01593.1"/>
    </source>
</evidence>
<dbReference type="GO" id="GO:0052645">
    <property type="term" value="P:F420-0 metabolic process"/>
    <property type="evidence" value="ECO:0007669"/>
    <property type="project" value="UniProtKB-UniRule"/>
</dbReference>
<dbReference type="AlphaFoldDB" id="L0HE48"/>
<evidence type="ECO:0000313" key="7">
    <source>
        <dbReference type="Proteomes" id="UP000010824"/>
    </source>
</evidence>
<dbReference type="NCBIfam" id="TIGR03552">
    <property type="entry name" value="F420_cofC"/>
    <property type="match status" value="1"/>
</dbReference>
<dbReference type="FunCoup" id="L0HE48">
    <property type="interactions" value="89"/>
</dbReference>
<dbReference type="SUPFAM" id="SSF53448">
    <property type="entry name" value="Nucleotide-diphospho-sugar transferases"/>
    <property type="match status" value="1"/>
</dbReference>
<dbReference type="EC" id="2.7.7.68" evidence="5"/>
<proteinExistence type="inferred from homology"/>
<dbReference type="InterPro" id="IPR002835">
    <property type="entry name" value="CofC"/>
</dbReference>
<dbReference type="KEGG" id="mfo:Metfor_0523"/>
<dbReference type="eggNOG" id="arCOG04472">
    <property type="taxonomic scope" value="Archaea"/>
</dbReference>
<dbReference type="InterPro" id="IPR029044">
    <property type="entry name" value="Nucleotide-diphossugar_trans"/>
</dbReference>
<dbReference type="PANTHER" id="PTHR40392">
    <property type="entry name" value="2-PHOSPHO-L-LACTATE GUANYLYLTRANSFERASE"/>
    <property type="match status" value="1"/>
</dbReference>
<keyword evidence="7" id="KW-1185">Reference proteome</keyword>
<evidence type="ECO:0000256" key="4">
    <source>
        <dbReference type="ARBA" id="ARBA00023134"/>
    </source>
</evidence>
<keyword evidence="1 5" id="KW-0808">Transferase</keyword>
<protein>
    <recommendedName>
        <fullName evidence="5">2-phospho-L-lactate guanylyltransferase</fullName>
        <shortName evidence="5">LP guanylyltransferase</shortName>
        <ecNumber evidence="5">2.7.7.68</ecNumber>
    </recommendedName>
</protein>
<name>L0HE48_METFS</name>
<gene>
    <name evidence="5" type="primary">cofC</name>
    <name evidence="6" type="ordered locus">Metfor_0523</name>
</gene>
<reference evidence="6 7" key="2">
    <citation type="journal article" date="2014" name="Genome Announc.">
        <title>Complete Genome Sequence of Methanoregula formicica SMSPT, a Mesophilic Hydrogenotrophic Methanogen Isolated from a Methanogenic Upflow Anaerobic Sludge Blanket Reactor.</title>
        <authorList>
            <person name="Yamamoto K."/>
            <person name="Tamaki H."/>
            <person name="Cadillo-Quiroz H."/>
            <person name="Imachi H."/>
            <person name="Kyrpides N."/>
            <person name="Woyke T."/>
            <person name="Goodwin L."/>
            <person name="Zinder S.H."/>
            <person name="Kamagata Y."/>
            <person name="Liu W.T."/>
        </authorList>
    </citation>
    <scope>NUCLEOTIDE SEQUENCE [LARGE SCALE GENOMIC DNA]</scope>
    <source>
        <strain evidence="7">DSM 22288 / NBRC 105244 / SMSP</strain>
    </source>
</reference>
<comment type="pathway">
    <text evidence="5">Cofactor biosynthesis; coenzyme F420 biosynthesis.</text>
</comment>
<dbReference type="GO" id="GO:0043814">
    <property type="term" value="F:phospholactate guanylyltransferase activity"/>
    <property type="evidence" value="ECO:0007669"/>
    <property type="project" value="UniProtKB-EC"/>
</dbReference>
<dbReference type="Gene3D" id="6.10.140.50">
    <property type="match status" value="1"/>
</dbReference>
<dbReference type="HAMAP" id="MF_02114">
    <property type="entry name" value="CofC"/>
    <property type="match status" value="1"/>
</dbReference>
<comment type="similarity">
    <text evidence="5">Belongs to the CofC family.</text>
</comment>
<comment type="subunit">
    <text evidence="5">Homodimer.</text>
</comment>
<dbReference type="RefSeq" id="WP_015284557.1">
    <property type="nucleotide sequence ID" value="NC_019943.1"/>
</dbReference>
<evidence type="ECO:0000256" key="3">
    <source>
        <dbReference type="ARBA" id="ARBA00022741"/>
    </source>
</evidence>
<comment type="catalytic activity">
    <reaction evidence="5">
        <text>(2S)-2-phospholactate + GTP + H(+) = (2S)-lactyl-2-diphospho-5'-guanosine + diphosphate</text>
        <dbReference type="Rhea" id="RHEA:63424"/>
        <dbReference type="ChEBI" id="CHEBI:15378"/>
        <dbReference type="ChEBI" id="CHEBI:33019"/>
        <dbReference type="ChEBI" id="CHEBI:37565"/>
        <dbReference type="ChEBI" id="CHEBI:59435"/>
        <dbReference type="ChEBI" id="CHEBI:59906"/>
        <dbReference type="EC" id="2.7.7.68"/>
    </reaction>
</comment>
<organism evidence="6 7">
    <name type="scientific">Methanoregula formicica (strain DSM 22288 / NBRC 105244 / SMSP)</name>
    <dbReference type="NCBI Taxonomy" id="593750"/>
    <lineage>
        <taxon>Archaea</taxon>
        <taxon>Methanobacteriati</taxon>
        <taxon>Methanobacteriota</taxon>
        <taxon>Stenosarchaea group</taxon>
        <taxon>Methanomicrobia</taxon>
        <taxon>Methanomicrobiales</taxon>
        <taxon>Methanoregulaceae</taxon>
        <taxon>Methanoregula</taxon>
    </lineage>
</organism>
<sequence>MCPHALIPYKPKNPKTRLSSLLSQEEREAFAFAMLEDVVSAAKDAMCSPVVVGTELFDSELVQVTVKDADLNQTLNEILPTVETGLLILMADLPLADEASIRRVTSTEKDMAIVPGRGGGTNVIFMKEPKKFHVDYYGTSFVKHMKIAADAGLSVEVVDSFRLHTDIDEEDDLVELLIHGTGKSRAYLESLGFSLATETGRVRCVRKR</sequence>
<reference evidence="7" key="1">
    <citation type="submission" date="2011-12" db="EMBL/GenBank/DDBJ databases">
        <title>Complete sequence of Methanoregula formicicum SMSP.</title>
        <authorList>
            <person name="Lucas S."/>
            <person name="Han J."/>
            <person name="Lapidus A."/>
            <person name="Cheng J.-F."/>
            <person name="Goodwin L."/>
            <person name="Pitluck S."/>
            <person name="Peters L."/>
            <person name="Ovchinnikova G."/>
            <person name="Teshima H."/>
            <person name="Detter J.C."/>
            <person name="Han C."/>
            <person name="Tapia R."/>
            <person name="Land M."/>
            <person name="Hauser L."/>
            <person name="Kyrpides N."/>
            <person name="Ivanova N."/>
            <person name="Pagani I."/>
            <person name="Imachi H."/>
            <person name="Tamaki H."/>
            <person name="Sekiguchi Y."/>
            <person name="Kamagata Y."/>
            <person name="Cadillo-Quiroz H."/>
            <person name="Zinder S."/>
            <person name="Liu W.-T."/>
            <person name="Woyke T."/>
        </authorList>
    </citation>
    <scope>NUCLEOTIDE SEQUENCE [LARGE SCALE GENOMIC DNA]</scope>
    <source>
        <strain evidence="7">DSM 22288 / NBRC 105244 / SMSP</strain>
    </source>
</reference>
<evidence type="ECO:0000256" key="1">
    <source>
        <dbReference type="ARBA" id="ARBA00022679"/>
    </source>
</evidence>
<keyword evidence="2 5" id="KW-0548">Nucleotidyltransferase</keyword>
<evidence type="ECO:0000256" key="2">
    <source>
        <dbReference type="ARBA" id="ARBA00022695"/>
    </source>
</evidence>
<comment type="function">
    <text evidence="5">Guanylyltransferase that catalyzes the activation of (2S)-2-phospholactate (2-PL) as (2S)-lactyl-2-diphospho-5'-guanosine, via the condensation of 2-PL with GTP. It is involved in the biosynthesis of coenzyme F420, a hydride carrier cofactor.</text>
</comment>
<accession>L0HE48</accession>
<keyword evidence="3 5" id="KW-0547">Nucleotide-binding</keyword>
<dbReference type="OrthoDB" id="11179at2157"/>
<dbReference type="Proteomes" id="UP000010824">
    <property type="component" value="Chromosome"/>
</dbReference>
<evidence type="ECO:0000256" key="5">
    <source>
        <dbReference type="HAMAP-Rule" id="MF_02114"/>
    </source>
</evidence>
<dbReference type="STRING" id="593750.Metfor_0523"/>
<dbReference type="GeneID" id="14309196"/>